<reference evidence="1 2" key="1">
    <citation type="submission" date="2016-07" db="EMBL/GenBank/DDBJ databases">
        <title>Pervasive Adenine N6-methylation of Active Genes in Fungi.</title>
        <authorList>
            <consortium name="DOE Joint Genome Institute"/>
            <person name="Mondo S.J."/>
            <person name="Dannebaum R.O."/>
            <person name="Kuo R.C."/>
            <person name="Labutti K."/>
            <person name="Haridas S."/>
            <person name="Kuo A."/>
            <person name="Salamov A."/>
            <person name="Ahrendt S.R."/>
            <person name="Lipzen A."/>
            <person name="Sullivan W."/>
            <person name="Andreopoulos W.B."/>
            <person name="Clum A."/>
            <person name="Lindquist E."/>
            <person name="Daum C."/>
            <person name="Ramamoorthy G.K."/>
            <person name="Gryganskyi A."/>
            <person name="Culley D."/>
            <person name="Magnuson J.K."/>
            <person name="James T.Y."/>
            <person name="O'Malley M.A."/>
            <person name="Stajich J.E."/>
            <person name="Spatafora J.W."/>
            <person name="Visel A."/>
            <person name="Grigoriev I.V."/>
        </authorList>
    </citation>
    <scope>NUCLEOTIDE SEQUENCE [LARGE SCALE GENOMIC DNA]</scope>
    <source>
        <strain evidence="1 2">NRRL 3116</strain>
    </source>
</reference>
<feature type="non-terminal residue" evidence="1">
    <location>
        <position position="66"/>
    </location>
</feature>
<keyword evidence="2" id="KW-1185">Reference proteome</keyword>
<feature type="non-terminal residue" evidence="1">
    <location>
        <position position="1"/>
    </location>
</feature>
<organism evidence="1 2">
    <name type="scientific">Lobosporangium transversale</name>
    <dbReference type="NCBI Taxonomy" id="64571"/>
    <lineage>
        <taxon>Eukaryota</taxon>
        <taxon>Fungi</taxon>
        <taxon>Fungi incertae sedis</taxon>
        <taxon>Mucoromycota</taxon>
        <taxon>Mortierellomycotina</taxon>
        <taxon>Mortierellomycetes</taxon>
        <taxon>Mortierellales</taxon>
        <taxon>Mortierellaceae</taxon>
        <taxon>Lobosporangium</taxon>
    </lineage>
</organism>
<dbReference type="EMBL" id="MCFF01000001">
    <property type="protein sequence ID" value="ORZ28596.1"/>
    <property type="molecule type" value="Genomic_DNA"/>
</dbReference>
<gene>
    <name evidence="1" type="ORF">BCR41DRAFT_283451</name>
</gene>
<dbReference type="InParanoid" id="A0A1Y2H223"/>
<evidence type="ECO:0000313" key="2">
    <source>
        <dbReference type="Proteomes" id="UP000193648"/>
    </source>
</evidence>
<evidence type="ECO:0000313" key="1">
    <source>
        <dbReference type="EMBL" id="ORZ28596.1"/>
    </source>
</evidence>
<sequence length="66" mass="7327">PDIVLTHKGVPVGCGEIKPFSASRASIDDDRARIAEFMKRALHERIIQAQSEDEFAVIGFFVVGRE</sequence>
<dbReference type="GeneID" id="33562099"/>
<name>A0A1Y2H223_9FUNG</name>
<dbReference type="Proteomes" id="UP000193648">
    <property type="component" value="Unassembled WGS sequence"/>
</dbReference>
<proteinExistence type="predicted"/>
<dbReference type="AlphaFoldDB" id="A0A1Y2H223"/>
<comment type="caution">
    <text evidence="1">The sequence shown here is derived from an EMBL/GenBank/DDBJ whole genome shotgun (WGS) entry which is preliminary data.</text>
</comment>
<dbReference type="RefSeq" id="XP_021886269.1">
    <property type="nucleotide sequence ID" value="XM_022020255.1"/>
</dbReference>
<dbReference type="OrthoDB" id="2280749at2759"/>
<protein>
    <submittedName>
        <fullName evidence="1">Uncharacterized protein</fullName>
    </submittedName>
</protein>
<accession>A0A1Y2H223</accession>